<keyword evidence="2" id="KW-1185">Reference proteome</keyword>
<accession>A0A1I4R2C1</accession>
<evidence type="ECO:0000313" key="1">
    <source>
        <dbReference type="EMBL" id="SFM46080.1"/>
    </source>
</evidence>
<dbReference type="AlphaFoldDB" id="A0A1I4R2C1"/>
<dbReference type="Proteomes" id="UP000199048">
    <property type="component" value="Unassembled WGS sequence"/>
</dbReference>
<sequence length="57" mass="5758">MATRAKVPLGVVERAESSPGEPAVTIAQLNALMQTLRAAGASFPVAGPDENVSDAPP</sequence>
<evidence type="ECO:0000313" key="2">
    <source>
        <dbReference type="Proteomes" id="UP000199048"/>
    </source>
</evidence>
<organism evidence="1 2">
    <name type="scientific">Methylobacterium pseudosasicola</name>
    <dbReference type="NCBI Taxonomy" id="582667"/>
    <lineage>
        <taxon>Bacteria</taxon>
        <taxon>Pseudomonadati</taxon>
        <taxon>Pseudomonadota</taxon>
        <taxon>Alphaproteobacteria</taxon>
        <taxon>Hyphomicrobiales</taxon>
        <taxon>Methylobacteriaceae</taxon>
        <taxon>Methylobacterium</taxon>
    </lineage>
</organism>
<reference evidence="2" key="1">
    <citation type="submission" date="2016-10" db="EMBL/GenBank/DDBJ databases">
        <authorList>
            <person name="Varghese N."/>
            <person name="Submissions S."/>
        </authorList>
    </citation>
    <scope>NUCLEOTIDE SEQUENCE [LARGE SCALE GENOMIC DNA]</scope>
    <source>
        <strain evidence="2">BL36</strain>
    </source>
</reference>
<gene>
    <name evidence="1" type="ORF">SAMN05192568_103255</name>
</gene>
<name>A0A1I4R2C1_9HYPH</name>
<proteinExistence type="predicted"/>
<dbReference type="EMBL" id="FOTK01000032">
    <property type="protein sequence ID" value="SFM46080.1"/>
    <property type="molecule type" value="Genomic_DNA"/>
</dbReference>
<protein>
    <submittedName>
        <fullName evidence="1">Uncharacterized protein</fullName>
    </submittedName>
</protein>